<dbReference type="GeneTree" id="ENSGT00510000047678"/>
<dbReference type="PANTHER" id="PTHR46755:SF5">
    <property type="entry name" value="METHIONINE-R-SULFOXIDE REDUCTASE B1"/>
    <property type="match status" value="1"/>
</dbReference>
<dbReference type="PROSITE" id="PS51790">
    <property type="entry name" value="MSRB"/>
    <property type="match status" value="1"/>
</dbReference>
<dbReference type="InterPro" id="IPR002579">
    <property type="entry name" value="Met_Sox_Rdtase_MsrB_dom"/>
</dbReference>
<protein>
    <submittedName>
        <fullName evidence="18">Methionine sulfoxide reductase B1b</fullName>
    </submittedName>
</protein>
<evidence type="ECO:0000256" key="11">
    <source>
        <dbReference type="ARBA" id="ARBA00023002"/>
    </source>
</evidence>
<evidence type="ECO:0000256" key="3">
    <source>
        <dbReference type="ARBA" id="ARBA00004245"/>
    </source>
</evidence>
<name>A0A3Q2ZYX4_KRYMA</name>
<evidence type="ECO:0000256" key="1">
    <source>
        <dbReference type="ARBA" id="ARBA00001947"/>
    </source>
</evidence>
<keyword evidence="8" id="KW-0862">Zinc</keyword>
<dbReference type="InterPro" id="IPR011057">
    <property type="entry name" value="Mss4-like_sf"/>
</dbReference>
<dbReference type="GO" id="GO:0045087">
    <property type="term" value="P:innate immune response"/>
    <property type="evidence" value="ECO:0007669"/>
    <property type="project" value="UniProtKB-KW"/>
</dbReference>
<comment type="function">
    <text evidence="14">Methionine-sulfoxide reductase that specifically reduces methionine (R)-sulfoxide back to methionine. While in many cases, methionine oxidation is the result of random oxidation following oxidative stress, methionine oxidation is also a post-translational modification that takes place on specific residue. Acts as a regulator of actin assembly by reducing methionine (R)-sulfoxide mediated by MICALs (MICAL1, MICAL2 or MICAL3) on actin, thereby promoting filament repolymerization. Plays a role in innate immunity by reducing oxidized actin, leading to actin repolymerization in macrophages.</text>
</comment>
<dbReference type="GO" id="GO:0033745">
    <property type="term" value="F:L-methionine-(R)-S-oxide reductase activity"/>
    <property type="evidence" value="ECO:0007669"/>
    <property type="project" value="UniProtKB-EC"/>
</dbReference>
<keyword evidence="11" id="KW-0560">Oxidoreductase</keyword>
<comment type="similarity">
    <text evidence="4">Belongs to the MsrB Met sulfoxide reductase family.</text>
</comment>
<evidence type="ECO:0000256" key="4">
    <source>
        <dbReference type="ARBA" id="ARBA00007174"/>
    </source>
</evidence>
<keyword evidence="6" id="KW-0399">Innate immunity</keyword>
<dbReference type="SUPFAM" id="SSF51316">
    <property type="entry name" value="Mss4-like"/>
    <property type="match status" value="1"/>
</dbReference>
<evidence type="ECO:0000259" key="17">
    <source>
        <dbReference type="PROSITE" id="PS51790"/>
    </source>
</evidence>
<evidence type="ECO:0000256" key="8">
    <source>
        <dbReference type="ARBA" id="ARBA00022833"/>
    </source>
</evidence>
<dbReference type="InterPro" id="IPR052150">
    <property type="entry name" value="MsrB_Met_sulfoxide_reductase"/>
</dbReference>
<keyword evidence="10" id="KW-0712">Selenocysteine</keyword>
<evidence type="ECO:0000256" key="5">
    <source>
        <dbReference type="ARBA" id="ARBA00022490"/>
    </source>
</evidence>
<proteinExistence type="inferred from homology"/>
<dbReference type="GO" id="GO:0046872">
    <property type="term" value="F:metal ion binding"/>
    <property type="evidence" value="ECO:0007669"/>
    <property type="project" value="UniProtKB-KW"/>
</dbReference>
<organism evidence="18 19">
    <name type="scientific">Kryptolebias marmoratus</name>
    <name type="common">Mangrove killifish</name>
    <name type="synonym">Rivulus marmoratus</name>
    <dbReference type="NCBI Taxonomy" id="37003"/>
    <lineage>
        <taxon>Eukaryota</taxon>
        <taxon>Metazoa</taxon>
        <taxon>Chordata</taxon>
        <taxon>Craniata</taxon>
        <taxon>Vertebrata</taxon>
        <taxon>Euteleostomi</taxon>
        <taxon>Actinopterygii</taxon>
        <taxon>Neopterygii</taxon>
        <taxon>Teleostei</taxon>
        <taxon>Neoteleostei</taxon>
        <taxon>Acanthomorphata</taxon>
        <taxon>Ovalentaria</taxon>
        <taxon>Atherinomorphae</taxon>
        <taxon>Cyprinodontiformes</taxon>
        <taxon>Rivulidae</taxon>
        <taxon>Kryptolebias</taxon>
    </lineage>
</organism>
<dbReference type="OMA" id="SCQFFGG"/>
<accession>A0A3Q2ZYX4</accession>
<comment type="catalytic activity">
    <reaction evidence="16">
        <text>[thioredoxin]-disulfide + L-methionine + H2O = L-methionine (R)-S-oxide + [thioredoxin]-dithiol</text>
        <dbReference type="Rhea" id="RHEA:21260"/>
        <dbReference type="Rhea" id="RHEA-COMP:10698"/>
        <dbReference type="Rhea" id="RHEA-COMP:10700"/>
        <dbReference type="ChEBI" id="CHEBI:15377"/>
        <dbReference type="ChEBI" id="CHEBI:29950"/>
        <dbReference type="ChEBI" id="CHEBI:50058"/>
        <dbReference type="ChEBI" id="CHEBI:57844"/>
        <dbReference type="ChEBI" id="CHEBI:58773"/>
        <dbReference type="EC" id="1.8.4.14"/>
    </reaction>
</comment>
<dbReference type="Pfam" id="PF01641">
    <property type="entry name" value="SelR"/>
    <property type="match status" value="1"/>
</dbReference>
<reference evidence="18" key="1">
    <citation type="submission" date="2025-08" db="UniProtKB">
        <authorList>
            <consortium name="Ensembl"/>
        </authorList>
    </citation>
    <scope>IDENTIFICATION</scope>
</reference>
<comment type="subcellular location">
    <subcellularLocation>
        <location evidence="3">Cytoplasm</location>
        <location evidence="3">Cytoskeleton</location>
    </subcellularLocation>
    <subcellularLocation>
        <location evidence="2">Nucleus</location>
    </subcellularLocation>
</comment>
<dbReference type="Ensembl" id="ENSKMAT00000009261.1">
    <property type="protein sequence ID" value="ENSKMAP00000009126.1"/>
    <property type="gene ID" value="ENSKMAG00000006858.1"/>
</dbReference>
<dbReference type="Gene3D" id="2.170.150.20">
    <property type="entry name" value="Peptide methionine sulfoxide reductase"/>
    <property type="match status" value="1"/>
</dbReference>
<dbReference type="GO" id="GO:0005634">
    <property type="term" value="C:nucleus"/>
    <property type="evidence" value="ECO:0007669"/>
    <property type="project" value="UniProtKB-SubCell"/>
</dbReference>
<evidence type="ECO:0000256" key="14">
    <source>
        <dbReference type="ARBA" id="ARBA00046083"/>
    </source>
</evidence>
<keyword evidence="7" id="KW-0479">Metal-binding</keyword>
<feature type="domain" description="MsrB" evidence="17">
    <location>
        <begin position="36"/>
        <end position="134"/>
    </location>
</feature>
<evidence type="ECO:0000256" key="9">
    <source>
        <dbReference type="ARBA" id="ARBA00022859"/>
    </source>
</evidence>
<dbReference type="GO" id="GO:0033743">
    <property type="term" value="F:peptide-methionine (R)-S-oxide reductase activity"/>
    <property type="evidence" value="ECO:0007669"/>
    <property type="project" value="UniProtKB-EC"/>
</dbReference>
<evidence type="ECO:0000313" key="18">
    <source>
        <dbReference type="Ensembl" id="ENSKMAP00000009126.1"/>
    </source>
</evidence>
<keyword evidence="12" id="KW-0206">Cytoskeleton</keyword>
<evidence type="ECO:0000256" key="13">
    <source>
        <dbReference type="ARBA" id="ARBA00023242"/>
    </source>
</evidence>
<keyword evidence="13" id="KW-0539">Nucleus</keyword>
<evidence type="ECO:0000256" key="7">
    <source>
        <dbReference type="ARBA" id="ARBA00022723"/>
    </source>
</evidence>
<sequence>MKCSRRSFFKFLLHRKGGQQEAVRALPFRGDTFKFGFRGQHSMSSCQFFGGERYRDHFKPGVYVCSQCHHPLFSSRSKFAHSSPWPAFTDTVREDSVTKMMETLTAYKVLCGRCGSGLGHEFLSDGPGEGTSRF</sequence>
<dbReference type="GO" id="GO:0005856">
    <property type="term" value="C:cytoskeleton"/>
    <property type="evidence" value="ECO:0007669"/>
    <property type="project" value="UniProtKB-SubCell"/>
</dbReference>
<keyword evidence="19" id="KW-1185">Reference proteome</keyword>
<evidence type="ECO:0000256" key="12">
    <source>
        <dbReference type="ARBA" id="ARBA00023212"/>
    </source>
</evidence>
<dbReference type="STRING" id="37003.ENSKMAP00000009126"/>
<dbReference type="AlphaFoldDB" id="A0A3Q2ZYX4"/>
<dbReference type="PANTHER" id="PTHR46755">
    <property type="entry name" value="METHIONINE-R-SULFOXIDE REDUCTASE B1"/>
    <property type="match status" value="1"/>
</dbReference>
<keyword evidence="9" id="KW-0391">Immunity</keyword>
<evidence type="ECO:0000256" key="15">
    <source>
        <dbReference type="ARBA" id="ARBA00048488"/>
    </source>
</evidence>
<dbReference type="Proteomes" id="UP000264800">
    <property type="component" value="Unplaced"/>
</dbReference>
<evidence type="ECO:0000256" key="6">
    <source>
        <dbReference type="ARBA" id="ARBA00022588"/>
    </source>
</evidence>
<evidence type="ECO:0000256" key="10">
    <source>
        <dbReference type="ARBA" id="ARBA00022933"/>
    </source>
</evidence>
<evidence type="ECO:0000313" key="19">
    <source>
        <dbReference type="Proteomes" id="UP000264800"/>
    </source>
</evidence>
<keyword evidence="5" id="KW-0963">Cytoplasm</keyword>
<comment type="cofactor">
    <cofactor evidence="1">
        <name>Zn(2+)</name>
        <dbReference type="ChEBI" id="CHEBI:29105"/>
    </cofactor>
</comment>
<reference evidence="18" key="2">
    <citation type="submission" date="2025-09" db="UniProtKB">
        <authorList>
            <consortium name="Ensembl"/>
        </authorList>
    </citation>
    <scope>IDENTIFICATION</scope>
</reference>
<evidence type="ECO:0000256" key="16">
    <source>
        <dbReference type="ARBA" id="ARBA00049261"/>
    </source>
</evidence>
<evidence type="ECO:0000256" key="2">
    <source>
        <dbReference type="ARBA" id="ARBA00004123"/>
    </source>
</evidence>
<dbReference type="GO" id="GO:0030091">
    <property type="term" value="P:protein repair"/>
    <property type="evidence" value="ECO:0007669"/>
    <property type="project" value="TreeGrafter"/>
</dbReference>
<comment type="catalytic activity">
    <reaction evidence="15">
        <text>L-methionyl-[protein] + [thioredoxin]-disulfide + H2O = L-methionyl-(R)-S-oxide-[protein] + [thioredoxin]-dithiol</text>
        <dbReference type="Rhea" id="RHEA:24164"/>
        <dbReference type="Rhea" id="RHEA-COMP:10698"/>
        <dbReference type="Rhea" id="RHEA-COMP:10700"/>
        <dbReference type="Rhea" id="RHEA-COMP:12313"/>
        <dbReference type="Rhea" id="RHEA-COMP:12314"/>
        <dbReference type="ChEBI" id="CHEBI:15377"/>
        <dbReference type="ChEBI" id="CHEBI:16044"/>
        <dbReference type="ChEBI" id="CHEBI:29950"/>
        <dbReference type="ChEBI" id="CHEBI:45764"/>
        <dbReference type="ChEBI" id="CHEBI:50058"/>
        <dbReference type="EC" id="1.8.4.12"/>
    </reaction>
</comment>